<dbReference type="AlphaFoldDB" id="A0A6A6L1W4"/>
<dbReference type="EMBL" id="JAAGAX010000013">
    <property type="protein sequence ID" value="KAF2294355.1"/>
    <property type="molecule type" value="Genomic_DNA"/>
</dbReference>
<dbReference type="PANTHER" id="PTHR31236:SF69">
    <property type="entry name" value="BURP DOMAIN-CONTAINING PROTEIN"/>
    <property type="match status" value="1"/>
</dbReference>
<evidence type="ECO:0000313" key="3">
    <source>
        <dbReference type="EMBL" id="KAF2294355.1"/>
    </source>
</evidence>
<reference evidence="3 4" key="1">
    <citation type="journal article" date="2020" name="Mol. Plant">
        <title>The Chromosome-Based Rubber Tree Genome Provides New Insights into Spurge Genome Evolution and Rubber Biosynthesis.</title>
        <authorList>
            <person name="Liu J."/>
            <person name="Shi C."/>
            <person name="Shi C.C."/>
            <person name="Li W."/>
            <person name="Zhang Q.J."/>
            <person name="Zhang Y."/>
            <person name="Li K."/>
            <person name="Lu H.F."/>
            <person name="Shi C."/>
            <person name="Zhu S.T."/>
            <person name="Xiao Z.Y."/>
            <person name="Nan H."/>
            <person name="Yue Y."/>
            <person name="Zhu X.G."/>
            <person name="Wu Y."/>
            <person name="Hong X.N."/>
            <person name="Fan G.Y."/>
            <person name="Tong Y."/>
            <person name="Zhang D."/>
            <person name="Mao C.L."/>
            <person name="Liu Y.L."/>
            <person name="Hao S.J."/>
            <person name="Liu W.Q."/>
            <person name="Lv M.Q."/>
            <person name="Zhang H.B."/>
            <person name="Liu Y."/>
            <person name="Hu-Tang G.R."/>
            <person name="Wang J.P."/>
            <person name="Wang J.H."/>
            <person name="Sun Y.H."/>
            <person name="Ni S.B."/>
            <person name="Chen W.B."/>
            <person name="Zhang X.C."/>
            <person name="Jiao Y.N."/>
            <person name="Eichler E.E."/>
            <person name="Li G.H."/>
            <person name="Liu X."/>
            <person name="Gao L.Z."/>
        </authorList>
    </citation>
    <scope>NUCLEOTIDE SEQUENCE [LARGE SCALE GENOMIC DNA]</scope>
    <source>
        <strain evidence="4">cv. GT1</strain>
        <tissue evidence="3">Leaf</tissue>
    </source>
</reference>
<dbReference type="SMART" id="SM01045">
    <property type="entry name" value="BURP"/>
    <property type="match status" value="1"/>
</dbReference>
<dbReference type="InterPro" id="IPR004873">
    <property type="entry name" value="BURP_dom"/>
</dbReference>
<dbReference type="Pfam" id="PF03181">
    <property type="entry name" value="BURP"/>
    <property type="match status" value="1"/>
</dbReference>
<sequence>MLYTRLLQEIHILNLLFSFDQLFSDLPLWNFLCLPTGIDSTLSNGAQGPDPSFLDPTPTNGRHYHPDARLPNGGGQVQSICAELKSVEGYMLISAFGTSFAFPTGIDSTLSNGTQGQDPTPINGRDDPPDARLPNGGGQVQSISAESESVDGKDLDLLMMCGHSNGAARDVPMQDHFHISTNDVIKNTSLQLYYKILNELYKRPRFIIEVPKLGKGFDNFVADFVEASYIGVFTPGDVYLGKVMPIYFPIQDPSTYPRFFTKNFISYPFPDLPKIFKHYPQAKISVELEKCEIQPAQAGTKVCARDMESLNNFIHRSFGSEGELKIVETKYPTISAALLQDYIVLEDPQEIEGQGMVVCHPVSEALFCHYNVEAVKLVKVSLRGESGDKVEAIAICHTDSSRWEHDHIVFRLLQVKPGSPVCHFLPAGHLVWVQSPASKAS</sequence>
<dbReference type="PROSITE" id="PS51277">
    <property type="entry name" value="BURP"/>
    <property type="match status" value="1"/>
</dbReference>
<evidence type="ECO:0000259" key="2">
    <source>
        <dbReference type="PROSITE" id="PS51277"/>
    </source>
</evidence>
<evidence type="ECO:0000256" key="1">
    <source>
        <dbReference type="SAM" id="MobiDB-lite"/>
    </source>
</evidence>
<keyword evidence="4" id="KW-1185">Reference proteome</keyword>
<comment type="caution">
    <text evidence="3">The sequence shown here is derived from an EMBL/GenBank/DDBJ whole genome shotgun (WGS) entry which is preliminary data.</text>
</comment>
<dbReference type="PANTHER" id="PTHR31236">
    <property type="entry name" value="BURP DOMAIN PROTEIN USPL1-LIKE"/>
    <property type="match status" value="1"/>
</dbReference>
<gene>
    <name evidence="3" type="ORF">GH714_009603</name>
</gene>
<name>A0A6A6L1W4_HEVBR</name>
<dbReference type="InterPro" id="IPR044816">
    <property type="entry name" value="BURP"/>
</dbReference>
<protein>
    <recommendedName>
        <fullName evidence="2">BURP domain-containing protein</fullName>
    </recommendedName>
</protein>
<evidence type="ECO:0000313" key="4">
    <source>
        <dbReference type="Proteomes" id="UP000467840"/>
    </source>
</evidence>
<accession>A0A6A6L1W4</accession>
<organism evidence="3 4">
    <name type="scientific">Hevea brasiliensis</name>
    <name type="common">Para rubber tree</name>
    <name type="synonym">Siphonia brasiliensis</name>
    <dbReference type="NCBI Taxonomy" id="3981"/>
    <lineage>
        <taxon>Eukaryota</taxon>
        <taxon>Viridiplantae</taxon>
        <taxon>Streptophyta</taxon>
        <taxon>Embryophyta</taxon>
        <taxon>Tracheophyta</taxon>
        <taxon>Spermatophyta</taxon>
        <taxon>Magnoliopsida</taxon>
        <taxon>eudicotyledons</taxon>
        <taxon>Gunneridae</taxon>
        <taxon>Pentapetalae</taxon>
        <taxon>rosids</taxon>
        <taxon>fabids</taxon>
        <taxon>Malpighiales</taxon>
        <taxon>Euphorbiaceae</taxon>
        <taxon>Crotonoideae</taxon>
        <taxon>Micrandreae</taxon>
        <taxon>Hevea</taxon>
    </lineage>
</organism>
<feature type="domain" description="BURP" evidence="2">
    <location>
        <begin position="232"/>
        <end position="435"/>
    </location>
</feature>
<proteinExistence type="predicted"/>
<dbReference type="Proteomes" id="UP000467840">
    <property type="component" value="Chromosome 7"/>
</dbReference>
<feature type="region of interest" description="Disordered" evidence="1">
    <location>
        <begin position="108"/>
        <end position="146"/>
    </location>
</feature>
<feature type="compositionally biased region" description="Polar residues" evidence="1">
    <location>
        <begin position="108"/>
        <end position="120"/>
    </location>
</feature>